<dbReference type="InterPro" id="IPR014043">
    <property type="entry name" value="Acyl_transferase_dom"/>
</dbReference>
<dbReference type="RefSeq" id="WP_189891348.1">
    <property type="nucleotide sequence ID" value="NZ_BMVN01000027.1"/>
</dbReference>
<feature type="active site" description="Proton donor; for dehydratase activity" evidence="9">
    <location>
        <position position="2779"/>
    </location>
</feature>
<feature type="domain" description="PKS/mFAS DH" evidence="13">
    <location>
        <begin position="4348"/>
        <end position="4617"/>
    </location>
</feature>
<evidence type="ECO:0000256" key="1">
    <source>
        <dbReference type="ARBA" id="ARBA00001957"/>
    </source>
</evidence>
<feature type="region of interest" description="Disordered" evidence="10">
    <location>
        <begin position="4458"/>
        <end position="4477"/>
    </location>
</feature>
<evidence type="ECO:0000256" key="8">
    <source>
        <dbReference type="ARBA" id="ARBA00023315"/>
    </source>
</evidence>
<evidence type="ECO:0000259" key="11">
    <source>
        <dbReference type="PROSITE" id="PS50075"/>
    </source>
</evidence>
<dbReference type="Pfam" id="PF00698">
    <property type="entry name" value="Acyl_transf_1"/>
    <property type="match status" value="3"/>
</dbReference>
<dbReference type="CDD" id="cd00833">
    <property type="entry name" value="PKS"/>
    <property type="match status" value="3"/>
</dbReference>
<evidence type="ECO:0000256" key="9">
    <source>
        <dbReference type="PROSITE-ProRule" id="PRU01363"/>
    </source>
</evidence>
<evidence type="ECO:0000313" key="14">
    <source>
        <dbReference type="EMBL" id="GHA48679.1"/>
    </source>
</evidence>
<feature type="domain" description="Ketosynthase family 3 (KS3)" evidence="12">
    <location>
        <begin position="3485"/>
        <end position="3897"/>
    </location>
</feature>
<dbReference type="InterPro" id="IPR020806">
    <property type="entry name" value="PKS_PP-bd"/>
</dbReference>
<dbReference type="Pfam" id="PF00550">
    <property type="entry name" value="PP-binding"/>
    <property type="match status" value="3"/>
</dbReference>
<dbReference type="InterPro" id="IPR042104">
    <property type="entry name" value="PKS_dehydratase_sf"/>
</dbReference>
<dbReference type="InterPro" id="IPR014031">
    <property type="entry name" value="Ketoacyl_synth_C"/>
</dbReference>
<dbReference type="InterPro" id="IPR036736">
    <property type="entry name" value="ACP-like_sf"/>
</dbReference>
<feature type="region of interest" description="C-terminal hotdog fold" evidence="9">
    <location>
        <begin position="2722"/>
        <end position="2855"/>
    </location>
</feature>
<proteinExistence type="predicted"/>
<dbReference type="PROSITE" id="PS00606">
    <property type="entry name" value="KS3_1"/>
    <property type="match status" value="3"/>
</dbReference>
<dbReference type="InterPro" id="IPR036291">
    <property type="entry name" value="NAD(P)-bd_dom_sf"/>
</dbReference>
<dbReference type="Gene3D" id="3.40.50.720">
    <property type="entry name" value="NAD(P)-binding Rossmann-like Domain"/>
    <property type="match status" value="4"/>
</dbReference>
<dbReference type="PROSITE" id="PS52019">
    <property type="entry name" value="PKS_MFAS_DH"/>
    <property type="match status" value="3"/>
</dbReference>
<feature type="domain" description="Carrier" evidence="11">
    <location>
        <begin position="3392"/>
        <end position="3467"/>
    </location>
</feature>
<feature type="active site" description="Proton donor; for dehydratase activity" evidence="9">
    <location>
        <position position="1111"/>
    </location>
</feature>
<dbReference type="Pfam" id="PF02801">
    <property type="entry name" value="Ketoacyl-synt_C"/>
    <property type="match status" value="3"/>
</dbReference>
<keyword evidence="3" id="KW-0596">Phosphopantetheine</keyword>
<accession>A0ABQ3D3G5</accession>
<dbReference type="Gene3D" id="3.10.129.110">
    <property type="entry name" value="Polyketide synthase dehydratase"/>
    <property type="match status" value="3"/>
</dbReference>
<feature type="region of interest" description="N-terminal hotdog fold" evidence="9">
    <location>
        <begin position="4348"/>
        <end position="4472"/>
    </location>
</feature>
<dbReference type="InterPro" id="IPR049551">
    <property type="entry name" value="PKS_DH_C"/>
</dbReference>
<dbReference type="InterPro" id="IPR049900">
    <property type="entry name" value="PKS_mFAS_DH"/>
</dbReference>
<dbReference type="PROSITE" id="PS50075">
    <property type="entry name" value="CARRIER"/>
    <property type="match status" value="3"/>
</dbReference>
<feature type="region of interest" description="Disordered" evidence="10">
    <location>
        <begin position="3007"/>
        <end position="3114"/>
    </location>
</feature>
<feature type="active site" description="Proton acceptor; for dehydratase activity" evidence="9">
    <location>
        <position position="945"/>
    </location>
</feature>
<dbReference type="InterPro" id="IPR014030">
    <property type="entry name" value="Ketoacyl_synth_N"/>
</dbReference>
<dbReference type="SMART" id="SM00823">
    <property type="entry name" value="PKS_PP"/>
    <property type="match status" value="3"/>
</dbReference>
<feature type="domain" description="PKS/mFAS DH" evidence="13">
    <location>
        <begin position="2584"/>
        <end position="2855"/>
    </location>
</feature>
<dbReference type="Pfam" id="PF14765">
    <property type="entry name" value="PS-DH"/>
    <property type="match status" value="3"/>
</dbReference>
<feature type="region of interest" description="N-terminal hotdog fold" evidence="9">
    <location>
        <begin position="2584"/>
        <end position="2708"/>
    </location>
</feature>
<evidence type="ECO:0000256" key="10">
    <source>
        <dbReference type="SAM" id="MobiDB-lite"/>
    </source>
</evidence>
<dbReference type="InterPro" id="IPR032821">
    <property type="entry name" value="PKS_assoc"/>
</dbReference>
<feature type="compositionally biased region" description="Low complexity" evidence="10">
    <location>
        <begin position="3030"/>
        <end position="3040"/>
    </location>
</feature>
<keyword evidence="8" id="KW-0012">Acyltransferase</keyword>
<evidence type="ECO:0000259" key="13">
    <source>
        <dbReference type="PROSITE" id="PS52019"/>
    </source>
</evidence>
<dbReference type="SUPFAM" id="SSF55048">
    <property type="entry name" value="Probable ACP-binding domain of malonyl-CoA ACP transacylase"/>
    <property type="match status" value="3"/>
</dbReference>
<dbReference type="SUPFAM" id="SSF51735">
    <property type="entry name" value="NAD(P)-binding Rossmann-fold domains"/>
    <property type="match status" value="6"/>
</dbReference>
<feature type="region of interest" description="C-terminal hotdog fold" evidence="9">
    <location>
        <begin position="1050"/>
        <end position="1189"/>
    </location>
</feature>
<comment type="caution">
    <text evidence="14">The sequence shown here is derived from an EMBL/GenBank/DDBJ whole genome shotgun (WGS) entry which is preliminary data.</text>
</comment>
<keyword evidence="6" id="KW-0045">Antibiotic biosynthesis</keyword>
<feature type="domain" description="Carrier" evidence="11">
    <location>
        <begin position="5082"/>
        <end position="5157"/>
    </location>
</feature>
<dbReference type="InterPro" id="IPR001227">
    <property type="entry name" value="Ac_transferase_dom_sf"/>
</dbReference>
<keyword evidence="15" id="KW-1185">Reference proteome</keyword>
<feature type="domain" description="Ketosynthase family 3 (KS3)" evidence="12">
    <location>
        <begin position="1711"/>
        <end position="2121"/>
    </location>
</feature>
<dbReference type="SUPFAM" id="SSF52151">
    <property type="entry name" value="FabD/lysophospholipase-like"/>
    <property type="match status" value="3"/>
</dbReference>
<feature type="region of interest" description="C-terminal hotdog fold" evidence="9">
    <location>
        <begin position="4484"/>
        <end position="4617"/>
    </location>
</feature>
<keyword evidence="5" id="KW-0808">Transferase</keyword>
<dbReference type="InterPro" id="IPR016039">
    <property type="entry name" value="Thiolase-like"/>
</dbReference>
<dbReference type="SUPFAM" id="SSF53901">
    <property type="entry name" value="Thiolase-like"/>
    <property type="match status" value="3"/>
</dbReference>
<feature type="active site" description="Proton donor; for dehydratase activity" evidence="9">
    <location>
        <position position="4541"/>
    </location>
</feature>
<dbReference type="InterPro" id="IPR049552">
    <property type="entry name" value="PKS_DH_N"/>
</dbReference>
<dbReference type="SMART" id="SM00825">
    <property type="entry name" value="PKS_KS"/>
    <property type="match status" value="3"/>
</dbReference>
<dbReference type="InterPro" id="IPR016036">
    <property type="entry name" value="Malonyl_transacylase_ACP-bd"/>
</dbReference>
<dbReference type="Pfam" id="PF08990">
    <property type="entry name" value="Docking"/>
    <property type="match status" value="1"/>
</dbReference>
<dbReference type="Pfam" id="PF08659">
    <property type="entry name" value="KR"/>
    <property type="match status" value="3"/>
</dbReference>
<dbReference type="Pfam" id="PF16197">
    <property type="entry name" value="KAsynt_C_assoc"/>
    <property type="match status" value="3"/>
</dbReference>
<feature type="region of interest" description="Disordered" evidence="10">
    <location>
        <begin position="2668"/>
        <end position="2690"/>
    </location>
</feature>
<evidence type="ECO:0000256" key="5">
    <source>
        <dbReference type="ARBA" id="ARBA00022679"/>
    </source>
</evidence>
<dbReference type="InterPro" id="IPR006162">
    <property type="entry name" value="Ppantetheine_attach_site"/>
</dbReference>
<evidence type="ECO:0000259" key="12">
    <source>
        <dbReference type="PROSITE" id="PS52004"/>
    </source>
</evidence>
<dbReference type="PANTHER" id="PTHR43775">
    <property type="entry name" value="FATTY ACID SYNTHASE"/>
    <property type="match status" value="1"/>
</dbReference>
<comment type="cofactor">
    <cofactor evidence="1">
        <name>pantetheine 4'-phosphate</name>
        <dbReference type="ChEBI" id="CHEBI:47942"/>
    </cofactor>
</comment>
<evidence type="ECO:0000313" key="15">
    <source>
        <dbReference type="Proteomes" id="UP000653644"/>
    </source>
</evidence>
<dbReference type="Gene3D" id="3.30.70.3290">
    <property type="match status" value="3"/>
</dbReference>
<keyword evidence="4" id="KW-0597">Phosphoprotein</keyword>
<dbReference type="InterPro" id="IPR016035">
    <property type="entry name" value="Acyl_Trfase/lysoPLipase"/>
</dbReference>
<gene>
    <name evidence="14" type="ORF">GCM10010345_61430</name>
</gene>
<dbReference type="Pfam" id="PF22953">
    <property type="entry name" value="SpnB_Rossmann"/>
    <property type="match status" value="2"/>
</dbReference>
<sequence length="5239" mass="543252">MTNDEKLLSYLKRVSADLAQTRQRLREVETQDREPIAIVGMSCRFPGGVTTPEEFWRLVHDGTDAIGDFPDDRGWDLDALYDPDPDATGKSYVTRGGFLSDAAGFEPDFFGISPREAVAMDPQQRLLLEVSWEALERARIAPDSAHGARIGVFAGTNGQDYKDLLARMPEDSEAALGTGVLAAVISGRISYTLGLEGPAVTIDTACSSALVAVHLAVQALRDKECTLALAGGATVMATPGNFIAFSRQRGLAPDGRCKSFADTADGTGWSEGAGMLVLERLSDARRNGHEVLAVVRGSAVNQDGASNGLTAPNGPSQQRVIRAALAGARLTAADVDLLEAHGTGTTLGDPIEAQALLATYGQDRPAGSPLWLGSVKSNIGHTQAAAGVAGIIKAVMAMRHRVLPKTLHADEPSTRVDWIQGQVRLLTENLPWPDPGRPRRAAVSSFGASGTNAHTILEEAPAGEPARTEPRTAPPLVPWVVSGRTERALREQAARLVAAAGEPDPVDVAHSLAATRTAHPYRAVVLGADRDALLTGMTRVADGGPGAASGRVRKGQTAFLFTGQGAQRAGMGRELHAHFPVFARAFDEICALFGDDELRDLVLGDDPAPLNRTARTQMALFAFEVALYRLVESWGLTSDYLAGHSIGEIAAAHVAGVLDLKDATTLVAARGRLMQALPEGGAMIALRASEEEVRPLLTERVGIAAVNGPESVVVSGDAAEAEAVAARFAKSRRLTVSHAFHSPLMEPMLDGFRAVAESLTYHRATVPVVSNVTGALATQDIAGPGYWVRHVREAVRFHDGIRALAAEGVTRFLELGPDAVLTAMARECLAVDGTGTDAVLAAATRRERDETETLLTAVAQLYTGGATVDWTALFTGARTVDLPTTAFQRERFWPGTAASVGDVGSAGLDPADHPLLGAATVLADSDGAVLTGRLSVRTHAWLADHVVGGSVVVPGTAMVELAVRAGDQVGCGHLEELALEVPLVLPPDDGVRVQVAVGAPDPSGARTVQVYARAESLPADEPWTLHASGLLTADTGAPGSRLDVWPPEDAEPLDTDGLYERHAAAGLAYGPAFQALTAAWRRGEELYAEVRLPERPAADAPRFGLHPAAFDAALHALALLGDGSADDTARLPFTFAGVTLHAVGASVLRARLVPTGNHAFAVDLADATGAPVATVTSLASRPLTNLRGARDTTADALFTLDWQPLPLDADAPDTAHRVLHSTPGTDAGAVREALRTALAALQDDDPRPLAVVTHGAVGVAGEDVPDLAGAAVWGLVRSAQSENPDRFVLLDLEPGADADAALPAVLASGEPQIAVRAGTAHAARLVRAEAPDASARWEIDPEGTVLLTGATGGLGPVIARHLVTAHGVRHLALLSRSGRADDLITELAALGATATAHACDTADRDGLAAVLAGIPAEHPLTAVVHAAGVLDDGVVPSLTPERIDTVLAPKALGALHLHELTRDLSAFVLFSSVAGTVGAPGQGNYAAANALLDALAAHRHAQGLPALSLAWGPWAPSGGMTSSLDETDRARMTRGGMTALSAEEGTALFDRSLRAGRAALAPVRLGLPALRAQGSGLAPLFRALAGRPVRREAVAQGTDAGLADRMAALGDEERAAALLHTVRTHVAAVLGHANPQSVETDRAFKDLGFDSLAAIELRNSLSAELGRRLAATLVFDHPSPEALAAHLATLVDGGARTGARRGRRTTKARADEPLAIVGMACRYPGDVRTPEDLWRLVADGTDAISAFPANRGWDVDRVVDPARRRPDTSYVGEGGFLHDAGAFDAAFFGISPKEALVMDPQQRLLLEASWEALENAGIDPHSLKGSRTGVFAGVQYHDYVGSFGSGSIISGRVAYTLGLEGPSLSVDTACSSSLVALHLAAQSLRQGESGLALVGGVAVMATPETFVEFSRQGALAPDARTRAFADAAAGTVWGEGVGVLVVERLSDARRNGHEVLAVVRGTAVNQDGASNGLTAPNGPSQERVILEALENARLTTADVDVVEAHGTGTTLGDPIEAQALLATYGQDRAEPLWLGSVKSNLGHTQAAAGVAGVIKMVMAMRNGVLPKTLHVDQPSTKVDWDAGQVRLLTEQRDWPRHGRPRRAGVSSFGISGTNAHVILEQAPPAPAAPDRTGPQGLAVPWLLTAKTPAALAGQAAALLGHLDTHPGLDPSDIGWTLATTRARFPHRASITGADTAELRGALAALADGGTARTLAEGTAPGRARPVFVFPGQGSQWPGMATELLEQSPVFAARMTECAAALAPYTDWDFATELRGDLDRVDVVQPLLWAVMVSLAHTWSTYGVTPAAVIGHSQGEIAAACAVGALSLEDGARVVALRSRAIAELLSGSGGMMSVGEGADAVRARLAAWDGRLSVAAVNGTASTVVSGDADALDELLARLRQEKVRAKLLPVDYASHSAHVETLRDRLAEDLDGIEPRATQVPFYSTVTGGPLDTTELGAGYWYTNLRGTVLFEQAVRAAVADGHHLFIESSPHPVLTVGIQETDDAVAAVGSLRRDEGGRDRLLTALGEAFTHGAGVDWTAVAEGRRPRRVPLPGYAFQREWYWLDSTASGADVTSAGLDPTDHALLGAAMVRADSEGVVLTGRLSPGTQPWLEDHRVGGRLLFPGTGHLELALRAGDRAGCGDIAELTLHAPLVLPDHGAVQLQVTVGPPEGDTRPVTIWSRPEDPDEDLPWSRHADGLLAPTGTLPADPVPLTAWPPRDAEPVPLDGLYDELAALGLGYGPLFQGLRAAWRTPDGLYAEVATDAAPDGFALHPALSDAALHTVGLTDAAGDEALLPFAWSGVRLYATGATALRVHVRPTGEGTVSLTLADPAGAPVATVDALTLRPLRTEALAAAARSARAGALYRVTWVPAPSAPPAGTAPDVVRAPAGTSAAEARTAVDTVLDRLRTALAAADTTLVVVTGTDPAGAAAGGLVRSAQSENPGRIVLVEAEAGDEPDAERLAEAVATGEPHLAYRAGTWQVPRLTRIPADATADAEGARAVGGRAGTVEGGAGAMDGSAEAVEDGARGTAGRARTTGDPAPALDGPEPVPGAGQRADAVSGAGQAPDLASDGGRHADVVSGAGESPDPVFDPGRSPDPVPATGRTPGLGSGTVLLTGATGALGRILARHLVAERGVRNLLLVSRSGAPDDLVAELAALGAEVTSAACDVADRAALAAVLDAVPADRPLTAVIHAAGVLADGVLTSLTPERIDTVFRPKADAAWNLHELTAGLDLAAFVLFSSSAATLGSPGQANYAAANAYLDALATHRRSLGLPAHSLAWGLWAQAGGMTGTLDETDLTRIARGGVAPLETEEGVALFDAALRGADPAVLPVKLDMASLRAQGEGLAPLFRALVPVRRAGAATGPGAGGGADGLRDRLAGLLEAEREPFLTELVQSHVATILGYRSAQDVGRTLAFRELGFDSLAAVELRNRLSAATGLRLPATLVFDHPTPAGLARHLLGELTGTLAATVPTATRDIAADEPIAVIGMACRFPGGIASPEDLWRLVAEGRDAVGEFPTDRGWDVDNLYDPTLDRPGTSYTRHGAFLYDAADFDPAFFAMDDEEALVTDPQQRLLLETSWEALERASIDPAALRGSDTGVFAGVMYHDYFGSFGSGSVVSGRVAYTLGLEGPTLSVDTACSSSLVALHLAAQALRQDDCSLALAGGVTVMATPGTFVEFSRHRGLSRDGRCKPFADAADGTGFGEGAGVLLLERLSDARRNGRTILAVLRGTAVNQDGASNGISAPNGPAQQRVIRRALRAAGVPAAEVDVVEAHGTGTTLGDPIEAQALIATYGAEHTEDRPLWLGSVKSNLGHTQAAAGVAGVIKMVEALRAETLPASLGVDRPSRHVEWEGSNVRLLTENRPWPDPGRPRRAGVSSFGISGTNAHVIIEAAPPAGEPAQEPPTPPTGIVPWLLSGHTPEALRAQAARLLEHLAAAPDTDPHRLAGALAHARTRLGHRAAVLGRTREELTAGVRALAEGRTPRTGVHGTATDGRLAFLFSGQGSQLPGMGTRLAAAFPAFAAAFEEVRDRLDPLLDRPLADVLDSADLLGRTAYTQPALFAVEVALYRLLESFGVRPDLVAGHSVGEFAAAHVAGVLDLGDACTLVAARGRLMQALPEGGAMIAVRATEDEITPLLGDGVGIAAVNGPTSVVVSGPAGPARALAARFERTRELAVSHAFHSELMEPMLAGFREVAASLSYGTPRIPLVSTLTGAPAAPEELSTPEYWVRHAREAVRFADAVTALHAAGARHFAEVGPGSALTAAAGECLPDGTAVVPLLRKDREETEALLTGLAALHVHGRAVDWAPLLPHRDGSKLPTYAFQRGRYWMTGDAGLPRPAADHPLLGTAVELAGADGTLHTGRLSLADHPWLADHSVGGVPLLPGTAFVEMALAAGARVGCGTVEDLTVTEPLPLPLPEDGAVRLQCTVGEPDATGARAFRVYAAAADGDPWTTHATGTLRPAEGRPGHDLTPWPPPGAEPVDLDGVYDRLAGLGAEYGPRFQGLRAAWRHGEEAYAEVAVPTDGAAFGLHPALFDAALHTIGLRAGAEERMTLPFAWNGVELYAPGATALRVRIAPAGTGAVRIEAADETGRPVVRVASLSLREVDPERIAAAASGGHDDLFALDWVPVSVPAAPQAGRWTVLGPGHRELAGALAGEVAEVAVADDLAQAAGQAPDTLVVVHTGGDGPEAARAGVRELLTLVQDWLADARFADTTLVLATRGATGPGDVTDPGAATAWGLIRSAQTEHPDRMVLADLDDTDASRRLLPSAVASGEPQLALRDGGLSVPRLVRAPRLAEPAPADFSGGVLVTGGTGALGGLVARHLVTAHGAERLVLLSRGGPDAPGAPGLRDELTALGAQVTVVACDAADRAALARVLDEHPVSAVVHTAGVLADAVLTSLTPERLDAVLRPKLDAAWHLHELTRERPLTAFVLFSSAAGLLGSPGQAGYAAGNTFLDALAAHRGSLGLPALSLAWGAWAGSGGMADRLGDTDARRMASGGVLALDAETGLALFDTGVGRAEPLLLPARLDLAPREAARVAPLLRSLVRAPRRTGPGASAAASALRRELAALTPEERTERLLRLVRDEARTVLGVEEFEAGLPFKDLGFDSLTAVEFRNRLNEATGLRLTATLVFDHPTPAALTDHLAGELAPRTGDGPRAEEDTVRAALATIPVGRLREAGLLDSLLELAGLRPAPEPAQDGGTGRAPIDAMDAESLINMALDDLVGDDDAL</sequence>
<dbReference type="SUPFAM" id="SSF47336">
    <property type="entry name" value="ACP-like"/>
    <property type="match status" value="3"/>
</dbReference>
<dbReference type="SMART" id="SM00822">
    <property type="entry name" value="PKS_KR"/>
    <property type="match status" value="3"/>
</dbReference>
<dbReference type="InterPro" id="IPR013968">
    <property type="entry name" value="PKS_KR"/>
</dbReference>
<evidence type="ECO:0000256" key="2">
    <source>
        <dbReference type="ARBA" id="ARBA00004792"/>
    </source>
</evidence>
<feature type="domain" description="Carrier" evidence="11">
    <location>
        <begin position="1616"/>
        <end position="1691"/>
    </location>
</feature>
<feature type="active site" description="Proton acceptor; for dehydratase activity" evidence="9">
    <location>
        <position position="4380"/>
    </location>
</feature>
<dbReference type="SMART" id="SM00827">
    <property type="entry name" value="PKS_AT"/>
    <property type="match status" value="3"/>
</dbReference>
<dbReference type="Gene3D" id="3.40.366.10">
    <property type="entry name" value="Malonyl-Coenzyme A Acyl Carrier Protein, domain 2"/>
    <property type="match status" value="3"/>
</dbReference>
<dbReference type="InterPro" id="IPR009081">
    <property type="entry name" value="PP-bd_ACP"/>
</dbReference>
<feature type="compositionally biased region" description="Gly residues" evidence="10">
    <location>
        <begin position="3007"/>
        <end position="3017"/>
    </location>
</feature>
<evidence type="ECO:0000256" key="4">
    <source>
        <dbReference type="ARBA" id="ARBA00022553"/>
    </source>
</evidence>
<feature type="domain" description="PKS/mFAS DH" evidence="13">
    <location>
        <begin position="913"/>
        <end position="1189"/>
    </location>
</feature>
<keyword evidence="7" id="KW-0511">Multifunctional enzyme</keyword>
<dbReference type="PANTHER" id="PTHR43775:SF51">
    <property type="entry name" value="INACTIVE PHENOLPHTHIOCEROL SYNTHESIS POLYKETIDE SYNTHASE TYPE I PKS1-RELATED"/>
    <property type="match status" value="1"/>
</dbReference>
<dbReference type="PROSITE" id="PS52004">
    <property type="entry name" value="KS3_2"/>
    <property type="match status" value="3"/>
</dbReference>
<feature type="domain" description="Ketosynthase family 3 (KS3)" evidence="12">
    <location>
        <begin position="33"/>
        <end position="459"/>
    </location>
</feature>
<evidence type="ECO:0000256" key="7">
    <source>
        <dbReference type="ARBA" id="ARBA00023268"/>
    </source>
</evidence>
<dbReference type="InterPro" id="IPR055123">
    <property type="entry name" value="SpnB-like_Rossmann"/>
</dbReference>
<dbReference type="EMBL" id="BMVN01000027">
    <property type="protein sequence ID" value="GHA48679.1"/>
    <property type="molecule type" value="Genomic_DNA"/>
</dbReference>
<dbReference type="InterPro" id="IPR020807">
    <property type="entry name" value="PKS_DH"/>
</dbReference>
<evidence type="ECO:0008006" key="16">
    <source>
        <dbReference type="Google" id="ProtNLM"/>
    </source>
</evidence>
<evidence type="ECO:0000256" key="3">
    <source>
        <dbReference type="ARBA" id="ARBA00022450"/>
    </source>
</evidence>
<dbReference type="SMART" id="SM01294">
    <property type="entry name" value="PKS_PP_betabranch"/>
    <property type="match status" value="3"/>
</dbReference>
<organism evidence="14 15">
    <name type="scientific">Streptomyces canarius</name>
    <dbReference type="NCBI Taxonomy" id="285453"/>
    <lineage>
        <taxon>Bacteria</taxon>
        <taxon>Bacillati</taxon>
        <taxon>Actinomycetota</taxon>
        <taxon>Actinomycetes</taxon>
        <taxon>Kitasatosporales</taxon>
        <taxon>Streptomycetaceae</taxon>
        <taxon>Streptomyces</taxon>
    </lineage>
</organism>
<dbReference type="Pfam" id="PF00109">
    <property type="entry name" value="ketoacyl-synt"/>
    <property type="match status" value="3"/>
</dbReference>
<dbReference type="InterPro" id="IPR050091">
    <property type="entry name" value="PKS_NRPS_Biosynth_Enz"/>
</dbReference>
<dbReference type="Pfam" id="PF21089">
    <property type="entry name" value="PKS_DH_N"/>
    <property type="match status" value="3"/>
</dbReference>
<dbReference type="Proteomes" id="UP000653644">
    <property type="component" value="Unassembled WGS sequence"/>
</dbReference>
<reference evidence="15" key="1">
    <citation type="journal article" date="2019" name="Int. J. Syst. Evol. Microbiol.">
        <title>The Global Catalogue of Microorganisms (GCM) 10K type strain sequencing project: providing services to taxonomists for standard genome sequencing and annotation.</title>
        <authorList>
            <consortium name="The Broad Institute Genomics Platform"/>
            <consortium name="The Broad Institute Genome Sequencing Center for Infectious Disease"/>
            <person name="Wu L."/>
            <person name="Ma J."/>
        </authorList>
    </citation>
    <scope>NUCLEOTIDE SEQUENCE [LARGE SCALE GENOMIC DNA]</scope>
    <source>
        <strain evidence="15">JCM 4733</strain>
    </source>
</reference>
<dbReference type="SMART" id="SM00826">
    <property type="entry name" value="PKS_DH"/>
    <property type="match status" value="3"/>
</dbReference>
<dbReference type="Gene3D" id="1.10.1200.10">
    <property type="entry name" value="ACP-like"/>
    <property type="match status" value="3"/>
</dbReference>
<feature type="active site" description="Proton acceptor; for dehydratase activity" evidence="9">
    <location>
        <position position="2616"/>
    </location>
</feature>
<evidence type="ECO:0000256" key="6">
    <source>
        <dbReference type="ARBA" id="ARBA00023194"/>
    </source>
</evidence>
<dbReference type="InterPro" id="IPR020841">
    <property type="entry name" value="PKS_Beta-ketoAc_synthase_dom"/>
</dbReference>
<dbReference type="CDD" id="cd08956">
    <property type="entry name" value="KR_3_FAS_SDR_x"/>
    <property type="match status" value="3"/>
</dbReference>
<dbReference type="InterPro" id="IPR018201">
    <property type="entry name" value="Ketoacyl_synth_AS"/>
</dbReference>
<dbReference type="InterPro" id="IPR015083">
    <property type="entry name" value="NorB/c/GfsB-D-like_docking"/>
</dbReference>
<dbReference type="InterPro" id="IPR057326">
    <property type="entry name" value="KR_dom"/>
</dbReference>
<protein>
    <recommendedName>
        <fullName evidence="16">Beta-ketoacyl synthase</fullName>
    </recommendedName>
</protein>
<feature type="region of interest" description="N-terminal hotdog fold" evidence="9">
    <location>
        <begin position="913"/>
        <end position="1038"/>
    </location>
</feature>
<comment type="pathway">
    <text evidence="2">Antibiotic biosynthesis.</text>
</comment>
<dbReference type="Gene3D" id="3.40.47.10">
    <property type="match status" value="3"/>
</dbReference>
<dbReference type="PROSITE" id="PS00012">
    <property type="entry name" value="PHOSPHOPANTETHEINE"/>
    <property type="match status" value="2"/>
</dbReference>
<name>A0ABQ3D3G5_9ACTN</name>